<dbReference type="InterPro" id="IPR050739">
    <property type="entry name" value="MFP"/>
</dbReference>
<evidence type="ECO:0000259" key="3">
    <source>
        <dbReference type="Pfam" id="PF25917"/>
    </source>
</evidence>
<dbReference type="EMBL" id="JAQQXR010000015">
    <property type="protein sequence ID" value="MDC8760637.1"/>
    <property type="molecule type" value="Genomic_DNA"/>
</dbReference>
<organism evidence="5 6">
    <name type="scientific">Janthinobacterium fluminis</name>
    <dbReference type="NCBI Taxonomy" id="2987524"/>
    <lineage>
        <taxon>Bacteria</taxon>
        <taxon>Pseudomonadati</taxon>
        <taxon>Pseudomonadota</taxon>
        <taxon>Betaproteobacteria</taxon>
        <taxon>Burkholderiales</taxon>
        <taxon>Oxalobacteraceae</taxon>
        <taxon>Janthinobacterium</taxon>
    </lineage>
</organism>
<gene>
    <name evidence="5" type="ORF">OIK44_23910</name>
</gene>
<evidence type="ECO:0000313" key="6">
    <source>
        <dbReference type="Proteomes" id="UP001221208"/>
    </source>
</evidence>
<dbReference type="Gene3D" id="2.40.50.100">
    <property type="match status" value="1"/>
</dbReference>
<feature type="transmembrane region" description="Helical" evidence="2">
    <location>
        <begin position="29"/>
        <end position="51"/>
    </location>
</feature>
<reference evidence="5 6" key="1">
    <citation type="submission" date="2022-10" db="EMBL/GenBank/DDBJ databases">
        <title>Janthinobacterium sp. hw3 Genome sequencing.</title>
        <authorList>
            <person name="Park S."/>
        </authorList>
    </citation>
    <scope>NUCLEOTIDE SEQUENCE [LARGE SCALE GENOMIC DNA]</scope>
    <source>
        <strain evidence="6">hw3</strain>
    </source>
</reference>
<dbReference type="Pfam" id="PF25917">
    <property type="entry name" value="BSH_RND"/>
    <property type="match status" value="1"/>
</dbReference>
<evidence type="ECO:0000313" key="5">
    <source>
        <dbReference type="EMBL" id="MDC8760637.1"/>
    </source>
</evidence>
<evidence type="ECO:0000256" key="1">
    <source>
        <dbReference type="SAM" id="Coils"/>
    </source>
</evidence>
<feature type="coiled-coil region" evidence="1">
    <location>
        <begin position="195"/>
        <end position="222"/>
    </location>
</feature>
<protein>
    <submittedName>
        <fullName evidence="5">HlyD family efflux transporter periplasmic adaptor subunit</fullName>
    </submittedName>
</protein>
<dbReference type="InterPro" id="IPR058982">
    <property type="entry name" value="Beta-barrel_AprE"/>
</dbReference>
<keyword evidence="1" id="KW-0175">Coiled coil</keyword>
<proteinExistence type="predicted"/>
<dbReference type="PRINTS" id="PR01490">
    <property type="entry name" value="RTXTOXIND"/>
</dbReference>
<name>A0ABT5K6L1_9BURK</name>
<dbReference type="PANTHER" id="PTHR30386">
    <property type="entry name" value="MEMBRANE FUSION SUBUNIT OF EMRAB-TOLC MULTIDRUG EFFLUX PUMP"/>
    <property type="match status" value="1"/>
</dbReference>
<evidence type="ECO:0000256" key="2">
    <source>
        <dbReference type="SAM" id="Phobius"/>
    </source>
</evidence>
<dbReference type="InterPro" id="IPR058625">
    <property type="entry name" value="MdtA-like_BSH"/>
</dbReference>
<sequence>MEPIPIFRNEALKYKKGKLEGSVVFIRPISLPIFTFFAVCVSLAIIVGAIFGEFTNRTTVSGSLIPEGGIVKLYSQTAGVVMHKHFSDGDIVREGQVLYTIVGNRHTAQTADVERTLLEHAQSRITSSQYEISNIRELEKNERLTRNKKIKFLQGQLDVIHGQIQMQQKQIEIATNLYSRYGGLLAKGYVTKDHLNDKESALIEQKNRLASLERERESILTEISGTDGEIASATMRFRSQQEQAQRSLLTARQEAIELDSKREFILKAPVQGVITGVQIEIGQSIDPSRPLVTILPANGRLLAELYVPRGAIGFIQKDTVVNMQYEAYMYQKFGLHKGKVISISQVAIPSQELGVGSGGIPRKNNQMPAESYYRVTVSLNSQQVQAYGKPYELKPGIIVVAELDLETKKIYQWLFDPILSANGRLSSFLK</sequence>
<feature type="domain" description="Multidrug resistance protein MdtA-like barrel-sandwich hybrid" evidence="3">
    <location>
        <begin position="71"/>
        <end position="289"/>
    </location>
</feature>
<dbReference type="SUPFAM" id="SSF111369">
    <property type="entry name" value="HlyD-like secretion proteins"/>
    <property type="match status" value="1"/>
</dbReference>
<keyword evidence="2" id="KW-1133">Transmembrane helix</keyword>
<dbReference type="Proteomes" id="UP001221208">
    <property type="component" value="Unassembled WGS sequence"/>
</dbReference>
<accession>A0ABT5K6L1</accession>
<dbReference type="Gene3D" id="1.10.287.470">
    <property type="entry name" value="Helix hairpin bin"/>
    <property type="match status" value="1"/>
</dbReference>
<dbReference type="Pfam" id="PF26002">
    <property type="entry name" value="Beta-barrel_AprE"/>
    <property type="match status" value="1"/>
</dbReference>
<dbReference type="PANTHER" id="PTHR30386:SF28">
    <property type="entry name" value="EXPORTED PROTEIN"/>
    <property type="match status" value="1"/>
</dbReference>
<keyword evidence="2" id="KW-0472">Membrane</keyword>
<keyword evidence="6" id="KW-1185">Reference proteome</keyword>
<evidence type="ECO:0000259" key="4">
    <source>
        <dbReference type="Pfam" id="PF26002"/>
    </source>
</evidence>
<keyword evidence="2" id="KW-0812">Transmembrane</keyword>
<feature type="domain" description="AprE-like beta-barrel" evidence="4">
    <location>
        <begin position="301"/>
        <end position="402"/>
    </location>
</feature>
<dbReference type="RefSeq" id="WP_273674542.1">
    <property type="nucleotide sequence ID" value="NZ_JAQQXR010000015.1"/>
</dbReference>
<comment type="caution">
    <text evidence="5">The sequence shown here is derived from an EMBL/GenBank/DDBJ whole genome shotgun (WGS) entry which is preliminary data.</text>
</comment>